<protein>
    <recommendedName>
        <fullName evidence="9">Purine-cytosine permease</fullName>
    </recommendedName>
</protein>
<dbReference type="Pfam" id="PF02133">
    <property type="entry name" value="Transp_cyt_pur"/>
    <property type="match status" value="1"/>
</dbReference>
<feature type="transmembrane region" description="Helical" evidence="6">
    <location>
        <begin position="271"/>
        <end position="290"/>
    </location>
</feature>
<feature type="transmembrane region" description="Helical" evidence="6">
    <location>
        <begin position="60"/>
        <end position="82"/>
    </location>
</feature>
<evidence type="ECO:0000313" key="8">
    <source>
        <dbReference type="Proteomes" id="UP001218231"/>
    </source>
</evidence>
<proteinExistence type="inferred from homology"/>
<feature type="transmembrane region" description="Helical" evidence="6">
    <location>
        <begin position="215"/>
        <end position="240"/>
    </location>
</feature>
<evidence type="ECO:0000256" key="5">
    <source>
        <dbReference type="ARBA" id="ARBA00023136"/>
    </source>
</evidence>
<feature type="transmembrane region" description="Helical" evidence="6">
    <location>
        <begin position="379"/>
        <end position="400"/>
    </location>
</feature>
<name>A0ABY7U1F9_9SPHN</name>
<geneLocation type="plasmid" evidence="7 8">
    <name>unnamed1</name>
</geneLocation>
<feature type="transmembrane region" description="Helical" evidence="6">
    <location>
        <begin position="6"/>
        <end position="39"/>
    </location>
</feature>
<dbReference type="Proteomes" id="UP001218231">
    <property type="component" value="Plasmid unnamed1"/>
</dbReference>
<gene>
    <name evidence="7" type="ORF">PQ457_19245</name>
</gene>
<sequence length="439" mass="46952">MVVSLVQLFFGALVTFVAGLHIALAAGVAVTVIGALLGWSCGHIAYRSGLSSTVLSRYFGFGRQGSVIASLIFAFMIIGFLALENALLYHGFVFYFQLTDNVTTKVLIYGGMTLLWVLLTSYGFKLVAKVSSVALILSLVVLAYVMKVAVSGGSMPLSQLLSFGSQFSPEALQQMGVVTDKDKFIFAVNILIGSAGALALFDADLGRYARRSIDIGIAALMGNIAMDLLMLSVGGVIMYAGGPALIEFYTHSQGMTLEAARHAALQSPDSITAAFVVLGGAMGTLLLVLAQGKTQVLNTYSASLSLSNLFDALHFRPGRFTFVVMGNVLGLLMIYGNLLELINSWVTMLGVLTTAFAGIIVADFYIVRRIMNTELTGSFVNTESINWSGVITLMIAVLSSHYLLHGIFPVEGITTLAVCLIVYPLLRLQQFKLLTQAKA</sequence>
<evidence type="ECO:0008006" key="9">
    <source>
        <dbReference type="Google" id="ProtNLM"/>
    </source>
</evidence>
<evidence type="ECO:0000256" key="3">
    <source>
        <dbReference type="ARBA" id="ARBA00022692"/>
    </source>
</evidence>
<keyword evidence="4 6" id="KW-1133">Transmembrane helix</keyword>
<accession>A0ABY7U1F9</accession>
<dbReference type="PANTHER" id="PTHR30569">
    <property type="entry name" value="CYTOSINE TRANSPORTER CODB"/>
    <property type="match status" value="1"/>
</dbReference>
<feature type="transmembrane region" description="Helical" evidence="6">
    <location>
        <begin position="406"/>
        <end position="426"/>
    </location>
</feature>
<dbReference type="PANTHER" id="PTHR30569:SF0">
    <property type="entry name" value="CYTOSINE PERMEASE"/>
    <property type="match status" value="1"/>
</dbReference>
<feature type="transmembrane region" description="Helical" evidence="6">
    <location>
        <begin position="320"/>
        <end position="339"/>
    </location>
</feature>
<keyword evidence="8" id="KW-1185">Reference proteome</keyword>
<evidence type="ECO:0000313" key="7">
    <source>
        <dbReference type="EMBL" id="WCT79146.1"/>
    </source>
</evidence>
<dbReference type="EMBL" id="CP117418">
    <property type="protein sequence ID" value="WCT79146.1"/>
    <property type="molecule type" value="Genomic_DNA"/>
</dbReference>
<comment type="similarity">
    <text evidence="2">Belongs to the purine-cytosine permease (2.A.39) family.</text>
</comment>
<feature type="transmembrane region" description="Helical" evidence="6">
    <location>
        <begin position="345"/>
        <end position="367"/>
    </location>
</feature>
<keyword evidence="7" id="KW-0614">Plasmid</keyword>
<comment type="subcellular location">
    <subcellularLocation>
        <location evidence="1">Membrane</location>
        <topology evidence="1">Multi-pass membrane protein</topology>
    </subcellularLocation>
</comment>
<reference evidence="7 8" key="1">
    <citation type="submission" date="2023-02" db="EMBL/GenBank/DDBJ databases">
        <title>Genome sequence of Novosphingobium humi KACC 19094.</title>
        <authorList>
            <person name="Kim S."/>
            <person name="Heo J."/>
            <person name="Kwon S.-W."/>
        </authorList>
    </citation>
    <scope>NUCLEOTIDE SEQUENCE [LARGE SCALE GENOMIC DNA]</scope>
    <source>
        <strain evidence="7 8">KACC 19094</strain>
        <plasmid evidence="7 8">unnamed1</plasmid>
    </source>
</reference>
<evidence type="ECO:0000256" key="6">
    <source>
        <dbReference type="SAM" id="Phobius"/>
    </source>
</evidence>
<keyword evidence="5 6" id="KW-0472">Membrane</keyword>
<dbReference type="RefSeq" id="WP_273619430.1">
    <property type="nucleotide sequence ID" value="NZ_CP117418.1"/>
</dbReference>
<evidence type="ECO:0000256" key="4">
    <source>
        <dbReference type="ARBA" id="ARBA00022989"/>
    </source>
</evidence>
<dbReference type="InterPro" id="IPR001248">
    <property type="entry name" value="Pur-cyt_permease"/>
</dbReference>
<evidence type="ECO:0000256" key="2">
    <source>
        <dbReference type="ARBA" id="ARBA00008974"/>
    </source>
</evidence>
<dbReference type="InterPro" id="IPR030191">
    <property type="entry name" value="CodB"/>
</dbReference>
<dbReference type="Gene3D" id="1.10.4160.10">
    <property type="entry name" value="Hydantoin permease"/>
    <property type="match status" value="1"/>
</dbReference>
<evidence type="ECO:0000256" key="1">
    <source>
        <dbReference type="ARBA" id="ARBA00004141"/>
    </source>
</evidence>
<feature type="transmembrane region" description="Helical" evidence="6">
    <location>
        <begin position="126"/>
        <end position="146"/>
    </location>
</feature>
<feature type="transmembrane region" description="Helical" evidence="6">
    <location>
        <begin position="102"/>
        <end position="119"/>
    </location>
</feature>
<feature type="transmembrane region" description="Helical" evidence="6">
    <location>
        <begin position="184"/>
        <end position="203"/>
    </location>
</feature>
<keyword evidence="3 6" id="KW-0812">Transmembrane</keyword>
<organism evidence="7 8">
    <name type="scientific">Novosphingobium humi</name>
    <dbReference type="NCBI Taxonomy" id="2282397"/>
    <lineage>
        <taxon>Bacteria</taxon>
        <taxon>Pseudomonadati</taxon>
        <taxon>Pseudomonadota</taxon>
        <taxon>Alphaproteobacteria</taxon>
        <taxon>Sphingomonadales</taxon>
        <taxon>Sphingomonadaceae</taxon>
        <taxon>Novosphingobium</taxon>
    </lineage>
</organism>